<keyword evidence="16" id="KW-1185">Reference proteome</keyword>
<proteinExistence type="inferred from homology"/>
<comment type="subcellular location">
    <subcellularLocation>
        <location evidence="1">Membrane</location>
        <topology evidence="1">Multi-pass membrane protein</topology>
    </subcellularLocation>
</comment>
<keyword evidence="9" id="KW-0675">Receptor</keyword>
<evidence type="ECO:0000256" key="13">
    <source>
        <dbReference type="SAM" id="MobiDB-lite"/>
    </source>
</evidence>
<accession>A0A6P5R5P4</accession>
<evidence type="ECO:0000256" key="11">
    <source>
        <dbReference type="ARBA" id="ARBA00023286"/>
    </source>
</evidence>
<evidence type="ECO:0000256" key="8">
    <source>
        <dbReference type="ARBA" id="ARBA00023136"/>
    </source>
</evidence>
<dbReference type="Gene3D" id="1.10.287.70">
    <property type="match status" value="1"/>
</dbReference>
<keyword evidence="3" id="KW-0813">Transport</keyword>
<dbReference type="InterPro" id="IPR015683">
    <property type="entry name" value="Ionotropic_Glu_rcpt"/>
</dbReference>
<reference evidence="17" key="1">
    <citation type="submission" date="2025-08" db="UniProtKB">
        <authorList>
            <consortium name="RefSeq"/>
        </authorList>
    </citation>
    <scope>IDENTIFICATION</scope>
</reference>
<keyword evidence="5" id="KW-0732">Signal</keyword>
<dbReference type="GO" id="GO:0015276">
    <property type="term" value="F:ligand-gated monoatomic ion channel activity"/>
    <property type="evidence" value="ECO:0007669"/>
    <property type="project" value="InterPro"/>
</dbReference>
<dbReference type="PANTHER" id="PTHR18966">
    <property type="entry name" value="IONOTROPIC GLUTAMATE RECEPTOR"/>
    <property type="match status" value="1"/>
</dbReference>
<dbReference type="FunFam" id="3.40.190.10:FF:000054">
    <property type="entry name" value="Glutamate receptor"/>
    <property type="match status" value="1"/>
</dbReference>
<dbReference type="RefSeq" id="XP_021800295.1">
    <property type="nucleotide sequence ID" value="XM_021944603.1"/>
</dbReference>
<evidence type="ECO:0000256" key="14">
    <source>
        <dbReference type="SAM" id="Phobius"/>
    </source>
</evidence>
<feature type="compositionally biased region" description="Polar residues" evidence="13">
    <location>
        <begin position="590"/>
        <end position="610"/>
    </location>
</feature>
<keyword evidence="11" id="KW-1071">Ligand-gated ion channel</keyword>
<dbReference type="SMR" id="A0A6P5R5P4"/>
<evidence type="ECO:0000256" key="4">
    <source>
        <dbReference type="ARBA" id="ARBA00022692"/>
    </source>
</evidence>
<evidence type="ECO:0000256" key="10">
    <source>
        <dbReference type="ARBA" id="ARBA00023180"/>
    </source>
</evidence>
<dbReference type="KEGG" id="pavi:110744618"/>
<name>A0A6P5R5P4_PRUAV</name>
<feature type="transmembrane region" description="Helical" evidence="14">
    <location>
        <begin position="239"/>
        <end position="257"/>
    </location>
</feature>
<evidence type="ECO:0000256" key="3">
    <source>
        <dbReference type="ARBA" id="ARBA00022448"/>
    </source>
</evidence>
<keyword evidence="12" id="KW-0407">Ion channel</keyword>
<dbReference type="Proteomes" id="UP000515124">
    <property type="component" value="Unplaced"/>
</dbReference>
<feature type="domain" description="Ionotropic glutamate receptor C-terminal" evidence="15">
    <location>
        <begin position="121"/>
        <end position="461"/>
    </location>
</feature>
<dbReference type="AlphaFoldDB" id="A0A6P5R5P4"/>
<dbReference type="GeneID" id="110744618"/>
<dbReference type="GO" id="GO:0016020">
    <property type="term" value="C:membrane"/>
    <property type="evidence" value="ECO:0007669"/>
    <property type="project" value="UniProtKB-SubCell"/>
</dbReference>
<feature type="transmembrane region" description="Helical" evidence="14">
    <location>
        <begin position="484"/>
        <end position="504"/>
    </location>
</feature>
<feature type="region of interest" description="Disordered" evidence="13">
    <location>
        <begin position="583"/>
        <end position="610"/>
    </location>
</feature>
<dbReference type="SUPFAM" id="SSF53850">
    <property type="entry name" value="Periplasmic binding protein-like II"/>
    <property type="match status" value="1"/>
</dbReference>
<comment type="similarity">
    <text evidence="2">Belongs to the glutamate-gated ion channel (TC 1.A.10.1) family.</text>
</comment>
<dbReference type="FunFam" id="3.40.190.10:FF:000195">
    <property type="entry name" value="Glutamate receptor 2.7"/>
    <property type="match status" value="1"/>
</dbReference>
<keyword evidence="6 14" id="KW-1133">Transmembrane helix</keyword>
<dbReference type="Pfam" id="PF00060">
    <property type="entry name" value="Lig_chan"/>
    <property type="match status" value="1"/>
</dbReference>
<gene>
    <name evidence="17" type="primary">LOC110744618</name>
</gene>
<keyword evidence="4 14" id="KW-0812">Transmembrane</keyword>
<keyword evidence="7" id="KW-0406">Ion transport</keyword>
<evidence type="ECO:0000256" key="6">
    <source>
        <dbReference type="ARBA" id="ARBA00022989"/>
    </source>
</evidence>
<dbReference type="InterPro" id="IPR001320">
    <property type="entry name" value="Iontro_rcpt_C"/>
</dbReference>
<evidence type="ECO:0000256" key="7">
    <source>
        <dbReference type="ARBA" id="ARBA00023065"/>
    </source>
</evidence>
<evidence type="ECO:0000256" key="2">
    <source>
        <dbReference type="ARBA" id="ARBA00008685"/>
    </source>
</evidence>
<evidence type="ECO:0000259" key="15">
    <source>
        <dbReference type="SMART" id="SM00079"/>
    </source>
</evidence>
<dbReference type="Gramene" id="Pav_sc0003936.1_g080.1.br:mrna">
    <property type="protein sequence ID" value="Pav_sc0003936.1_g080.1.br:mrna"/>
    <property type="gene ID" value="Pav_sc0003936.1_g080.1.br"/>
</dbReference>
<protein>
    <submittedName>
        <fullName evidence="17">Glutamate receptor 2.7-like</fullName>
    </submittedName>
</protein>
<evidence type="ECO:0000256" key="12">
    <source>
        <dbReference type="ARBA" id="ARBA00023303"/>
    </source>
</evidence>
<dbReference type="SMART" id="SM00079">
    <property type="entry name" value="PBPe"/>
    <property type="match status" value="1"/>
</dbReference>
<feature type="transmembrane region" description="Helical" evidence="14">
    <location>
        <begin position="299"/>
        <end position="323"/>
    </location>
</feature>
<dbReference type="FunFam" id="1.10.287.70:FF:000037">
    <property type="entry name" value="Glutamate receptor"/>
    <property type="match status" value="1"/>
</dbReference>
<keyword evidence="8 14" id="KW-0472">Membrane</keyword>
<keyword evidence="10" id="KW-0325">Glycoprotein</keyword>
<sequence length="610" mass="68750">MAVEKVGIENYSSMKRNVSTNPASLGTSAMGKTLVETVLSLKFRSLSGNFQQVKGQLEASAFEIFNVIGSIERIIGYWDQQKGLSRQLKFDSSEAANTDVKRKLKHAIWPGDTTDRPATKKLRIGVPVKEGFYEFLKVEKNNNISGFSALVFFAAVNKLPFPLPHDFLPFNGTYDNLLWQIKAGRYDAVVGDTTIVANRSSYVDFTLPYSESGVSMVVLTEDNQRDNIWIFLKPLSLDLWLTTGAAFIFTGCVIWVLEHRVNTEFRGPPEQQLGMIFWFSFSTLVFAHREKVVNNWSRLVLIIWVFVVLILTQSYTASLASMLTVQRLQPVFTDIREIKRNGYNIGYQKNSFIKGFLMDNLRFEESKLKPYVTIEEYNHALSRGTNNGGVAAIFDEIPYLKLFIAKNCSKYTMVGPTYKTDGFGFAFPRGSPLVSYMSRAILNVTQHKDTMDSIERNYFTNQTSCDDQSAKISSDGRSLHVSSFGGLFIIAGVVSMFSLLMYLYRFLCSQWPTLRTTIHSENSFRSKMVELAKHFDKKDLTSHPFTRRTSRIHAVDTPDETAIGGVHDANDMQNNSAVENNIDVNENESNDGNILSGHTDSSIHVPNLSS</sequence>
<dbReference type="Gene3D" id="3.40.190.10">
    <property type="entry name" value="Periplasmic binding protein-like II"/>
    <property type="match status" value="2"/>
</dbReference>
<dbReference type="CDD" id="cd13686">
    <property type="entry name" value="GluR_Plant"/>
    <property type="match status" value="1"/>
</dbReference>
<evidence type="ECO:0000256" key="1">
    <source>
        <dbReference type="ARBA" id="ARBA00004141"/>
    </source>
</evidence>
<evidence type="ECO:0000256" key="9">
    <source>
        <dbReference type="ARBA" id="ARBA00023170"/>
    </source>
</evidence>
<evidence type="ECO:0000313" key="16">
    <source>
        <dbReference type="Proteomes" id="UP000515124"/>
    </source>
</evidence>
<evidence type="ECO:0000256" key="5">
    <source>
        <dbReference type="ARBA" id="ARBA00022729"/>
    </source>
</evidence>
<organism evidence="16 17">
    <name type="scientific">Prunus avium</name>
    <name type="common">Cherry</name>
    <name type="synonym">Cerasus avium</name>
    <dbReference type="NCBI Taxonomy" id="42229"/>
    <lineage>
        <taxon>Eukaryota</taxon>
        <taxon>Viridiplantae</taxon>
        <taxon>Streptophyta</taxon>
        <taxon>Embryophyta</taxon>
        <taxon>Tracheophyta</taxon>
        <taxon>Spermatophyta</taxon>
        <taxon>Magnoliopsida</taxon>
        <taxon>eudicotyledons</taxon>
        <taxon>Gunneridae</taxon>
        <taxon>Pentapetalae</taxon>
        <taxon>rosids</taxon>
        <taxon>fabids</taxon>
        <taxon>Rosales</taxon>
        <taxon>Rosaceae</taxon>
        <taxon>Amygdaloideae</taxon>
        <taxon>Amygdaleae</taxon>
        <taxon>Prunus</taxon>
    </lineage>
</organism>
<evidence type="ECO:0000313" key="17">
    <source>
        <dbReference type="RefSeq" id="XP_021800295.1"/>
    </source>
</evidence>